<sequence length="487" mass="53135">MSAQPFHDIAPWPPTRHTPPLSPDFKSAFDRYAKAFAIIWVCAFGYRLEEWQIQLMRAILEIFPEGHERAGQLRWQQAVVSLGRQNGKSEIAAALALWRLLSKRTPLVIGIASSADQARVVYDRFQHVVNGAPELREIFIRMTDTRGVATRTGGRYELKASKSAALQGLPIDLGLVDELHLIKRALWGDLVSGTGARADCLVAGITTAGDASSELLIDLYRLGAESIDNGGESRIGFWVWEAPEARVPEDDNTLGRWLAMANPAVASGRTDLAALIAIVRSKPKPDVIRYHLNRFLESVAAPFIDAEDWYAARRSDNEAFPASRPVVAIDSTPGSGYASFVLLARDAEGRTHSRLVASLVRPTFDQLLSIALDLGKLGPLGYTMDGYVLRKLGRRLAEYGYEAHIGSLADAANSAAFLFHLIKGGRFRHGGEPLLNAQVPRAVRKNVGDEFRISRVDSGTQVDALNAIALGALVLDQTPDIAGTQIG</sequence>
<dbReference type="RefSeq" id="WP_135949800.1">
    <property type="nucleotide sequence ID" value="NZ_SRYO01000008.1"/>
</dbReference>
<name>A0A4S2D420_9MICO</name>
<dbReference type="PANTHER" id="PTHR41287:SF1">
    <property type="entry name" value="PROTEIN YMFN"/>
    <property type="match status" value="1"/>
</dbReference>
<dbReference type="PANTHER" id="PTHR41287">
    <property type="match status" value="1"/>
</dbReference>
<evidence type="ECO:0000259" key="1">
    <source>
        <dbReference type="Pfam" id="PF03354"/>
    </source>
</evidence>
<comment type="caution">
    <text evidence="2">The sequence shown here is derived from an EMBL/GenBank/DDBJ whole genome shotgun (WGS) entry which is preliminary data.</text>
</comment>
<evidence type="ECO:0000313" key="2">
    <source>
        <dbReference type="EMBL" id="TGY35044.1"/>
    </source>
</evidence>
<dbReference type="EMBL" id="SRYO01000008">
    <property type="protein sequence ID" value="TGY35044.1"/>
    <property type="molecule type" value="Genomic_DNA"/>
</dbReference>
<dbReference type="AlphaFoldDB" id="A0A4S2D420"/>
<feature type="domain" description="Terminase large subunit-like ATPase" evidence="1">
    <location>
        <begin position="69"/>
        <end position="220"/>
    </location>
</feature>
<dbReference type="InterPro" id="IPR046461">
    <property type="entry name" value="TerL_ATPase"/>
</dbReference>
<reference evidence="2 3" key="1">
    <citation type="submission" date="2019-04" db="EMBL/GenBank/DDBJ databases">
        <title>Microbes associate with the intestines of laboratory mice.</title>
        <authorList>
            <person name="Navarre W."/>
            <person name="Wong E."/>
            <person name="Huang K."/>
            <person name="Tropini C."/>
            <person name="Ng K."/>
            <person name="Yu B."/>
        </authorList>
    </citation>
    <scope>NUCLEOTIDE SEQUENCE [LARGE SCALE GENOMIC DNA]</scope>
    <source>
        <strain evidence="2 3">NM46_B2-13</strain>
    </source>
</reference>
<dbReference type="InterPro" id="IPR027417">
    <property type="entry name" value="P-loop_NTPase"/>
</dbReference>
<gene>
    <name evidence="2" type="ORF">E5344_12220</name>
</gene>
<dbReference type="InterPro" id="IPR005021">
    <property type="entry name" value="Terminase_largesu-like"/>
</dbReference>
<dbReference type="Proteomes" id="UP000309893">
    <property type="component" value="Unassembled WGS sequence"/>
</dbReference>
<accession>A0A4S2D420</accession>
<dbReference type="Pfam" id="PF03354">
    <property type="entry name" value="TerL_ATPase"/>
    <property type="match status" value="1"/>
</dbReference>
<evidence type="ECO:0000313" key="3">
    <source>
        <dbReference type="Proteomes" id="UP000309893"/>
    </source>
</evidence>
<dbReference type="OrthoDB" id="4115830at2"/>
<dbReference type="Gene3D" id="3.40.50.300">
    <property type="entry name" value="P-loop containing nucleotide triphosphate hydrolases"/>
    <property type="match status" value="1"/>
</dbReference>
<protein>
    <recommendedName>
        <fullName evidence="1">Terminase large subunit-like ATPase domain-containing protein</fullName>
    </recommendedName>
</protein>
<proteinExistence type="predicted"/>
<organism evidence="2 3">
    <name type="scientific">Microbacterium laevaniformans</name>
    <dbReference type="NCBI Taxonomy" id="36807"/>
    <lineage>
        <taxon>Bacteria</taxon>
        <taxon>Bacillati</taxon>
        <taxon>Actinomycetota</taxon>
        <taxon>Actinomycetes</taxon>
        <taxon>Micrococcales</taxon>
        <taxon>Microbacteriaceae</taxon>
        <taxon>Microbacterium</taxon>
    </lineage>
</organism>